<reference evidence="3 4" key="1">
    <citation type="journal article" date="2011" name="Genome Biol. Evol.">
        <title>Integration of the genetic map and genome assembly of fugu facilitates insights into distinct features of genome evolution in teleosts and mammals.</title>
        <authorList>
            <person name="Kai W."/>
            <person name="Kikuchi K."/>
            <person name="Tohari S."/>
            <person name="Chew A.K."/>
            <person name="Tay A."/>
            <person name="Fujiwara A."/>
            <person name="Hosoya S."/>
            <person name="Suetake H."/>
            <person name="Naruse K."/>
            <person name="Brenner S."/>
            <person name="Suzuki Y."/>
            <person name="Venkatesh B."/>
        </authorList>
    </citation>
    <scope>NUCLEOTIDE SEQUENCE [LARGE SCALE GENOMIC DNA]</scope>
</reference>
<dbReference type="InParanoid" id="H2URK1"/>
<dbReference type="AlphaFoldDB" id="H2URK1"/>
<dbReference type="GO" id="GO:0000175">
    <property type="term" value="F:3'-5'-RNA exonuclease activity"/>
    <property type="evidence" value="ECO:0007669"/>
    <property type="project" value="TreeGrafter"/>
</dbReference>
<dbReference type="PANTHER" id="PTHR12121:SF28">
    <property type="entry name" value="PROTEIN ANGEL HOMOLOG 1"/>
    <property type="match status" value="1"/>
</dbReference>
<reference evidence="3" key="3">
    <citation type="submission" date="2025-09" db="UniProtKB">
        <authorList>
            <consortium name="Ensembl"/>
        </authorList>
    </citation>
    <scope>IDENTIFICATION</scope>
</reference>
<dbReference type="SUPFAM" id="SSF56219">
    <property type="entry name" value="DNase I-like"/>
    <property type="match status" value="1"/>
</dbReference>
<keyword evidence="4" id="KW-1185">Reference proteome</keyword>
<feature type="region of interest" description="Disordered" evidence="1">
    <location>
        <begin position="151"/>
        <end position="177"/>
    </location>
</feature>
<dbReference type="PANTHER" id="PTHR12121">
    <property type="entry name" value="CARBON CATABOLITE REPRESSOR PROTEIN 4"/>
    <property type="match status" value="1"/>
</dbReference>
<dbReference type="Gene3D" id="3.60.10.10">
    <property type="entry name" value="Endonuclease/exonuclease/phosphatase"/>
    <property type="match status" value="1"/>
</dbReference>
<reference evidence="3" key="2">
    <citation type="submission" date="2025-08" db="UniProtKB">
        <authorList>
            <consortium name="Ensembl"/>
        </authorList>
    </citation>
    <scope>IDENTIFICATION</scope>
</reference>
<accession>H2URK1</accession>
<dbReference type="Proteomes" id="UP000005226">
    <property type="component" value="Chromosome 2"/>
</dbReference>
<dbReference type="eggNOG" id="KOG2338">
    <property type="taxonomic scope" value="Eukaryota"/>
</dbReference>
<evidence type="ECO:0000313" key="4">
    <source>
        <dbReference type="Proteomes" id="UP000005226"/>
    </source>
</evidence>
<organism evidence="3 4">
    <name type="scientific">Takifugu rubripes</name>
    <name type="common">Japanese pufferfish</name>
    <name type="synonym">Fugu rubripes</name>
    <dbReference type="NCBI Taxonomy" id="31033"/>
    <lineage>
        <taxon>Eukaryota</taxon>
        <taxon>Metazoa</taxon>
        <taxon>Chordata</taxon>
        <taxon>Craniata</taxon>
        <taxon>Vertebrata</taxon>
        <taxon>Euteleostomi</taxon>
        <taxon>Actinopterygii</taxon>
        <taxon>Neopterygii</taxon>
        <taxon>Teleostei</taxon>
        <taxon>Neoteleostei</taxon>
        <taxon>Acanthomorphata</taxon>
        <taxon>Eupercaria</taxon>
        <taxon>Tetraodontiformes</taxon>
        <taxon>Tetradontoidea</taxon>
        <taxon>Tetraodontidae</taxon>
        <taxon>Takifugu</taxon>
    </lineage>
</organism>
<dbReference type="STRING" id="31033.ENSTRUP00000039574"/>
<dbReference type="GeneTree" id="ENSGT00940000159057"/>
<name>H2URK1_TAKRU</name>
<evidence type="ECO:0000259" key="2">
    <source>
        <dbReference type="Pfam" id="PF03372"/>
    </source>
</evidence>
<gene>
    <name evidence="3" type="primary">angel1</name>
</gene>
<proteinExistence type="predicted"/>
<sequence length="701" mass="78343">MICSVLFYVFYPLSRYWFNRSPAATRENHHSNGTSVWDGSAVPAQSQTTLSAPVGAKTEMEKRIKEPNSEKGENMEQVSNLQYSETNVEFGPKMTKLEEEELEIKNATCQERVEDPQQTDWEPKLGSQLGRLLLQDYIPKTILPVQEAITSPSLEESAAPSDRRLQQTASTGEKQKDSFLVPGIAKNSQLSFGFASPNTATHPVGVECEQPYLHIPARPVITQVMQHPPLLFNHRYCHFPLSTFEAPLPVEWRVWQEVVTNVPTSKPDIQTFPSVSASLDFTVMSYNILADDLLQTNPDLYAHCPQEVLDWNYRCMRILLEIQKWAPNILCLQEVQENHFYEHLHPVLSLWGYNCVYKRRTGTKTDGCATCYHISCFSEVAVSSLEFYRPETKLLDRHNVAIVLLLRPVVGGSNAKALGPLLCVVNTHLLFNPRRGDVKLAQLAILLAEMDGVVQSHKARGVDCNLILCGDFNAVPYMPLYQLITTGRLYYQGLPAERISGQEAQSYGTSCHRLLAPLWPSSLGISASCQYTTVPKRLTNQNSLKTGKCCYSPDFLLQMRFSPAACVRPVDLMLIPGVTDIIPDPSKDIPANYNERHTLHHQLGLESVYSHFLPGSGNPKVTTLHSKGGATVDYIFYSPRRSFTTGQGGSPGFMREGLKLTGSLSLLSEEVLWSLNGLPNVTMPSDHLSLLAKFQMDLNIA</sequence>
<feature type="compositionally biased region" description="Polar residues" evidence="1">
    <location>
        <begin position="31"/>
        <end position="51"/>
    </location>
</feature>
<evidence type="ECO:0000313" key="3">
    <source>
        <dbReference type="Ensembl" id="ENSTRUP00000039574.3"/>
    </source>
</evidence>
<dbReference type="InterPro" id="IPR005135">
    <property type="entry name" value="Endo/exonuclease/phosphatase"/>
</dbReference>
<dbReference type="Pfam" id="PF03372">
    <property type="entry name" value="Exo_endo_phos"/>
    <property type="match status" value="1"/>
</dbReference>
<evidence type="ECO:0000256" key="1">
    <source>
        <dbReference type="SAM" id="MobiDB-lite"/>
    </source>
</evidence>
<dbReference type="InterPro" id="IPR036691">
    <property type="entry name" value="Endo/exonu/phosph_ase_sf"/>
</dbReference>
<dbReference type="InterPro" id="IPR050410">
    <property type="entry name" value="CCR4/nocturin_mRNA_transcr"/>
</dbReference>
<dbReference type="Ensembl" id="ENSTRUT00000039715.3">
    <property type="protein sequence ID" value="ENSTRUP00000039574.3"/>
    <property type="gene ID" value="ENSTRUG00000015473.3"/>
</dbReference>
<protein>
    <submittedName>
        <fullName evidence="3">Angel homolog 1 (Drosophila)</fullName>
    </submittedName>
</protein>
<feature type="domain" description="Endonuclease/exonuclease/phosphatase" evidence="2">
    <location>
        <begin position="317"/>
        <end position="687"/>
    </location>
</feature>
<feature type="region of interest" description="Disordered" evidence="1">
    <location>
        <begin position="25"/>
        <end position="61"/>
    </location>
</feature>
<dbReference type="FunCoup" id="H2URK1">
    <property type="interactions" value="153"/>
</dbReference>